<feature type="region of interest" description="Disordered" evidence="10">
    <location>
        <begin position="126"/>
        <end position="204"/>
    </location>
</feature>
<feature type="domain" description="TonB C-terminal" evidence="11">
    <location>
        <begin position="199"/>
        <end position="286"/>
    </location>
</feature>
<dbReference type="PROSITE" id="PS52015">
    <property type="entry name" value="TONB_CTD"/>
    <property type="match status" value="1"/>
</dbReference>
<dbReference type="SUPFAM" id="SSF74653">
    <property type="entry name" value="TolA/TonB C-terminal domain"/>
    <property type="match status" value="1"/>
</dbReference>
<evidence type="ECO:0000256" key="9">
    <source>
        <dbReference type="ARBA" id="ARBA00023136"/>
    </source>
</evidence>
<feature type="compositionally biased region" description="Basic and acidic residues" evidence="10">
    <location>
        <begin position="182"/>
        <end position="192"/>
    </location>
</feature>
<keyword evidence="9" id="KW-0472">Membrane</keyword>
<dbReference type="InterPro" id="IPR037682">
    <property type="entry name" value="TonB_C"/>
</dbReference>
<keyword evidence="6" id="KW-0812">Transmembrane</keyword>
<protein>
    <submittedName>
        <fullName evidence="12">TonB family protein</fullName>
    </submittedName>
</protein>
<comment type="caution">
    <text evidence="12">The sequence shown here is derived from an EMBL/GenBank/DDBJ whole genome shotgun (WGS) entry which is preliminary data.</text>
</comment>
<evidence type="ECO:0000256" key="3">
    <source>
        <dbReference type="ARBA" id="ARBA00022448"/>
    </source>
</evidence>
<keyword evidence="7" id="KW-0653">Protein transport</keyword>
<dbReference type="NCBIfam" id="TIGR01352">
    <property type="entry name" value="tonB_Cterm"/>
    <property type="match status" value="1"/>
</dbReference>
<evidence type="ECO:0000259" key="11">
    <source>
        <dbReference type="PROSITE" id="PS52015"/>
    </source>
</evidence>
<accession>A0A6L8LKT5</accession>
<keyword evidence="3" id="KW-0813">Transport</keyword>
<evidence type="ECO:0000313" key="13">
    <source>
        <dbReference type="Proteomes" id="UP000479043"/>
    </source>
</evidence>
<keyword evidence="5" id="KW-0997">Cell inner membrane</keyword>
<comment type="subcellular location">
    <subcellularLocation>
        <location evidence="1">Cell inner membrane</location>
        <topology evidence="1">Single-pass membrane protein</topology>
        <orientation evidence="1">Periplasmic side</orientation>
    </subcellularLocation>
</comment>
<keyword evidence="4" id="KW-1003">Cell membrane</keyword>
<dbReference type="InterPro" id="IPR051045">
    <property type="entry name" value="TonB-dependent_transducer"/>
</dbReference>
<dbReference type="InterPro" id="IPR006260">
    <property type="entry name" value="TonB/TolA_C"/>
</dbReference>
<evidence type="ECO:0000256" key="8">
    <source>
        <dbReference type="ARBA" id="ARBA00022989"/>
    </source>
</evidence>
<evidence type="ECO:0000256" key="5">
    <source>
        <dbReference type="ARBA" id="ARBA00022519"/>
    </source>
</evidence>
<dbReference type="GO" id="GO:0015031">
    <property type="term" value="P:protein transport"/>
    <property type="evidence" value="ECO:0007669"/>
    <property type="project" value="UniProtKB-KW"/>
</dbReference>
<evidence type="ECO:0000256" key="7">
    <source>
        <dbReference type="ARBA" id="ARBA00022927"/>
    </source>
</evidence>
<name>A0A6L8LKT5_9RHOB</name>
<dbReference type="RefSeq" id="WP_160974064.1">
    <property type="nucleotide sequence ID" value="NZ_WWEN01000005.1"/>
</dbReference>
<evidence type="ECO:0000256" key="10">
    <source>
        <dbReference type="SAM" id="MobiDB-lite"/>
    </source>
</evidence>
<dbReference type="GO" id="GO:0005886">
    <property type="term" value="C:plasma membrane"/>
    <property type="evidence" value="ECO:0007669"/>
    <property type="project" value="UniProtKB-SubCell"/>
</dbReference>
<comment type="similarity">
    <text evidence="2">Belongs to the TonB family.</text>
</comment>
<sequence>MTGRGWIGWGLAGVVSLGLHGVVAAMTQSVAPEPVMDGGALAGEVALGSSFADLVQGSSTPVKPQPAQWAEPVQAAQVKPLAPPETLKTPVPAAKPPLQAMATTPLAAAATVAPVTQARTVTAVKPIEPVPETAKAAPPPTPKTLTARDALPKKPAPKPAAKGNAKVNSKSGASDGKTSGKLAEKSSNKAETKASQAGDGAVRSYQRSVLRKIARVPKRRAGGRGKALVGMVIAPGGSIASLRVVRSSGDGAIDRMALDTVRRAGPFGPTPDSRQIKLVVELKSEG</sequence>
<dbReference type="PANTHER" id="PTHR33446">
    <property type="entry name" value="PROTEIN TONB-RELATED"/>
    <property type="match status" value="1"/>
</dbReference>
<evidence type="ECO:0000256" key="4">
    <source>
        <dbReference type="ARBA" id="ARBA00022475"/>
    </source>
</evidence>
<dbReference type="AlphaFoldDB" id="A0A6L8LKT5"/>
<dbReference type="GO" id="GO:0055085">
    <property type="term" value="P:transmembrane transport"/>
    <property type="evidence" value="ECO:0007669"/>
    <property type="project" value="InterPro"/>
</dbReference>
<proteinExistence type="inferred from homology"/>
<reference evidence="12 13" key="1">
    <citation type="submission" date="2020-01" db="EMBL/GenBank/DDBJ databases">
        <authorList>
            <person name="Chen S."/>
        </authorList>
    </citation>
    <scope>NUCLEOTIDE SEQUENCE [LARGE SCALE GENOMIC DNA]</scope>
    <source>
        <strain evidence="12 13">GS-10</strain>
    </source>
</reference>
<keyword evidence="8" id="KW-1133">Transmembrane helix</keyword>
<evidence type="ECO:0000313" key="12">
    <source>
        <dbReference type="EMBL" id="MYM56223.1"/>
    </source>
</evidence>
<keyword evidence="13" id="KW-1185">Reference proteome</keyword>
<dbReference type="EMBL" id="WWEN01000005">
    <property type="protein sequence ID" value="MYM56223.1"/>
    <property type="molecule type" value="Genomic_DNA"/>
</dbReference>
<dbReference type="Gene3D" id="3.30.1150.10">
    <property type="match status" value="1"/>
</dbReference>
<gene>
    <name evidence="12" type="ORF">GR167_12975</name>
</gene>
<evidence type="ECO:0000256" key="2">
    <source>
        <dbReference type="ARBA" id="ARBA00006555"/>
    </source>
</evidence>
<dbReference type="Pfam" id="PF03544">
    <property type="entry name" value="TonB_C"/>
    <property type="match status" value="1"/>
</dbReference>
<evidence type="ECO:0000256" key="6">
    <source>
        <dbReference type="ARBA" id="ARBA00022692"/>
    </source>
</evidence>
<evidence type="ECO:0000256" key="1">
    <source>
        <dbReference type="ARBA" id="ARBA00004383"/>
    </source>
</evidence>
<organism evidence="12 13">
    <name type="scientific">Thalassovita mangrovi</name>
    <dbReference type="NCBI Taxonomy" id="2692236"/>
    <lineage>
        <taxon>Bacteria</taxon>
        <taxon>Pseudomonadati</taxon>
        <taxon>Pseudomonadota</taxon>
        <taxon>Alphaproteobacteria</taxon>
        <taxon>Rhodobacterales</taxon>
        <taxon>Roseobacteraceae</taxon>
        <taxon>Thalassovita</taxon>
    </lineage>
</organism>
<dbReference type="Proteomes" id="UP000479043">
    <property type="component" value="Unassembled WGS sequence"/>
</dbReference>